<dbReference type="GO" id="GO:0005737">
    <property type="term" value="C:cytoplasm"/>
    <property type="evidence" value="ECO:0007669"/>
    <property type="project" value="InterPro"/>
</dbReference>
<comment type="cofactor">
    <cofactor evidence="1">
        <name>Mn(2+)</name>
        <dbReference type="ChEBI" id="CHEBI:29035"/>
    </cofactor>
</comment>
<name>A0A8H4RX87_9HELO</name>
<dbReference type="SMART" id="SM01131">
    <property type="entry name" value="DHHA2"/>
    <property type="match status" value="1"/>
</dbReference>
<evidence type="ECO:0000259" key="5">
    <source>
        <dbReference type="SMART" id="SM01131"/>
    </source>
</evidence>
<dbReference type="InterPro" id="IPR038222">
    <property type="entry name" value="DHHA2_dom_sf"/>
</dbReference>
<dbReference type="Pfam" id="PF02833">
    <property type="entry name" value="DHHA2"/>
    <property type="match status" value="1"/>
</dbReference>
<dbReference type="PANTHER" id="PTHR12112">
    <property type="entry name" value="BNIP - RELATED"/>
    <property type="match status" value="1"/>
</dbReference>
<dbReference type="OrthoDB" id="374045at2759"/>
<keyword evidence="7" id="KW-1185">Reference proteome</keyword>
<sequence length="372" mass="41120">MPLLRRASLRSFLSSAKALLANPTQQATPLTFIVGNESADLDSLCSTVVLAYLRTYSSKKDNGFYIPLSNLLRADLSLRPELLPVLKQANLKPSDLITLSDLPSQSSDPHTLMQELKPERTRWILVDHNVLLGELGKAYGENVVGVLDHHEDERIHVSSTEDAAGEGRVIRTCGSCASLVVEEWRRYRENNKNVGEGEEKQWDVEVGKVALAPVLVDTANLTSKEKITKTDVEAVAFLEGIVGREFDRKEYYDEISRAKEDIASLGLRDILRKDYKQWSEGRVELGISSVVKNMEFLVAKAGGKEGFLKVVQDWAIEKGLSLVAIMTTSHEGGKFGRELLVWGIDGKGAEALKKFEKGAGEKLGLQVWEGGL</sequence>
<dbReference type="Gene3D" id="3.90.1640.10">
    <property type="entry name" value="inorganic pyrophosphatase (n-terminal core)"/>
    <property type="match status" value="1"/>
</dbReference>
<dbReference type="EMBL" id="JAAMPI010000079">
    <property type="protein sequence ID" value="KAF4636157.1"/>
    <property type="molecule type" value="Genomic_DNA"/>
</dbReference>
<dbReference type="Pfam" id="PF01368">
    <property type="entry name" value="DHH"/>
    <property type="match status" value="1"/>
</dbReference>
<evidence type="ECO:0000256" key="1">
    <source>
        <dbReference type="ARBA" id="ARBA00001936"/>
    </source>
</evidence>
<dbReference type="Proteomes" id="UP000566819">
    <property type="component" value="Unassembled WGS sequence"/>
</dbReference>
<protein>
    <recommendedName>
        <fullName evidence="5">DHHA2 domain-containing protein</fullName>
    </recommendedName>
</protein>
<dbReference type="SUPFAM" id="SSF64182">
    <property type="entry name" value="DHH phosphoesterases"/>
    <property type="match status" value="1"/>
</dbReference>
<dbReference type="InterPro" id="IPR038763">
    <property type="entry name" value="DHH_sf"/>
</dbReference>
<evidence type="ECO:0000256" key="4">
    <source>
        <dbReference type="ARBA" id="ARBA00023211"/>
    </source>
</evidence>
<dbReference type="GO" id="GO:0004309">
    <property type="term" value="F:exopolyphosphatase activity"/>
    <property type="evidence" value="ECO:0007669"/>
    <property type="project" value="TreeGrafter"/>
</dbReference>
<reference evidence="6 7" key="1">
    <citation type="submission" date="2020-03" db="EMBL/GenBank/DDBJ databases">
        <title>Draft Genome Sequence of Cudoniella acicularis.</title>
        <authorList>
            <person name="Buettner E."/>
            <person name="Kellner H."/>
        </authorList>
    </citation>
    <scope>NUCLEOTIDE SEQUENCE [LARGE SCALE GENOMIC DNA]</scope>
    <source>
        <strain evidence="6 7">DSM 108380</strain>
    </source>
</reference>
<dbReference type="InterPro" id="IPR004097">
    <property type="entry name" value="DHHA2"/>
</dbReference>
<evidence type="ECO:0000256" key="3">
    <source>
        <dbReference type="ARBA" id="ARBA00022801"/>
    </source>
</evidence>
<dbReference type="AlphaFoldDB" id="A0A8H4RX87"/>
<evidence type="ECO:0000313" key="6">
    <source>
        <dbReference type="EMBL" id="KAF4636157.1"/>
    </source>
</evidence>
<evidence type="ECO:0000256" key="2">
    <source>
        <dbReference type="ARBA" id="ARBA00022723"/>
    </source>
</evidence>
<keyword evidence="2" id="KW-0479">Metal-binding</keyword>
<dbReference type="GO" id="GO:0046872">
    <property type="term" value="F:metal ion binding"/>
    <property type="evidence" value="ECO:0007669"/>
    <property type="project" value="UniProtKB-KW"/>
</dbReference>
<evidence type="ECO:0000313" key="7">
    <source>
        <dbReference type="Proteomes" id="UP000566819"/>
    </source>
</evidence>
<dbReference type="Gene3D" id="3.10.310.20">
    <property type="entry name" value="DHHA2 domain"/>
    <property type="match status" value="1"/>
</dbReference>
<accession>A0A8H4RX87</accession>
<dbReference type="InterPro" id="IPR001667">
    <property type="entry name" value="DDH_dom"/>
</dbReference>
<keyword evidence="4" id="KW-0464">Manganese</keyword>
<feature type="domain" description="DHHA2" evidence="5">
    <location>
        <begin position="252"/>
        <end position="363"/>
    </location>
</feature>
<organism evidence="6 7">
    <name type="scientific">Cudoniella acicularis</name>
    <dbReference type="NCBI Taxonomy" id="354080"/>
    <lineage>
        <taxon>Eukaryota</taxon>
        <taxon>Fungi</taxon>
        <taxon>Dikarya</taxon>
        <taxon>Ascomycota</taxon>
        <taxon>Pezizomycotina</taxon>
        <taxon>Leotiomycetes</taxon>
        <taxon>Helotiales</taxon>
        <taxon>Tricladiaceae</taxon>
        <taxon>Cudoniella</taxon>
    </lineage>
</organism>
<dbReference type="PANTHER" id="PTHR12112:SF39">
    <property type="entry name" value="EG:152A3.5 PROTEIN (FBGN0003116_PN PROTEIN)"/>
    <property type="match status" value="1"/>
</dbReference>
<proteinExistence type="predicted"/>
<comment type="caution">
    <text evidence="6">The sequence shown here is derived from an EMBL/GenBank/DDBJ whole genome shotgun (WGS) entry which is preliminary data.</text>
</comment>
<keyword evidence="3" id="KW-0378">Hydrolase</keyword>
<gene>
    <name evidence="6" type="ORF">G7Y89_g1922</name>
</gene>